<keyword evidence="2" id="KW-1185">Reference proteome</keyword>
<dbReference type="Proteomes" id="UP000494252">
    <property type="component" value="Unassembled WGS sequence"/>
</dbReference>
<proteinExistence type="predicted"/>
<accession>A0A6J5H623</accession>
<name>A0A6J5H623_9BURK</name>
<gene>
    <name evidence="1" type="ORF">LMG27177_06837</name>
</gene>
<sequence length="56" mass="6384">MLRSLPAPMQLRPDHRREHIGAQTNRCDDFFHRPSNRIKFAADAIGIKDFPGVPEG</sequence>
<evidence type="ECO:0000313" key="2">
    <source>
        <dbReference type="Proteomes" id="UP000494252"/>
    </source>
</evidence>
<dbReference type="AlphaFoldDB" id="A0A6J5H623"/>
<evidence type="ECO:0000313" key="1">
    <source>
        <dbReference type="EMBL" id="CAB3809580.1"/>
    </source>
</evidence>
<reference evidence="1 2" key="1">
    <citation type="submission" date="2020-04" db="EMBL/GenBank/DDBJ databases">
        <authorList>
            <person name="De Canck E."/>
        </authorList>
    </citation>
    <scope>NUCLEOTIDE SEQUENCE [LARGE SCALE GENOMIC DNA]</scope>
    <source>
        <strain evidence="1 2">LMG 27177</strain>
    </source>
</reference>
<organism evidence="1 2">
    <name type="scientific">Paraburkholderia fynbosensis</name>
    <dbReference type="NCBI Taxonomy" id="1200993"/>
    <lineage>
        <taxon>Bacteria</taxon>
        <taxon>Pseudomonadati</taxon>
        <taxon>Pseudomonadota</taxon>
        <taxon>Betaproteobacteria</taxon>
        <taxon>Burkholderiales</taxon>
        <taxon>Burkholderiaceae</taxon>
        <taxon>Paraburkholderia</taxon>
    </lineage>
</organism>
<dbReference type="EMBL" id="CADIKI010000030">
    <property type="protein sequence ID" value="CAB3809580.1"/>
    <property type="molecule type" value="Genomic_DNA"/>
</dbReference>
<protein>
    <submittedName>
        <fullName evidence="1">Uncharacterized protein</fullName>
    </submittedName>
</protein>